<reference evidence="2" key="1">
    <citation type="submission" date="2016-10" db="EMBL/GenBank/DDBJ databases">
        <authorList>
            <person name="Varghese N."/>
            <person name="Submissions S."/>
        </authorList>
    </citation>
    <scope>NUCLEOTIDE SEQUENCE [LARGE SCALE GENOMIC DNA]</scope>
    <source>
        <strain evidence="2">LMG 26031</strain>
    </source>
</reference>
<keyword evidence="2" id="KW-1185">Reference proteome</keyword>
<evidence type="ECO:0000313" key="2">
    <source>
        <dbReference type="Proteomes" id="UP000198866"/>
    </source>
</evidence>
<proteinExistence type="predicted"/>
<organism evidence="1 2">
    <name type="scientific">Paraburkholderia diazotrophica</name>
    <dbReference type="NCBI Taxonomy" id="667676"/>
    <lineage>
        <taxon>Bacteria</taxon>
        <taxon>Pseudomonadati</taxon>
        <taxon>Pseudomonadota</taxon>
        <taxon>Betaproteobacteria</taxon>
        <taxon>Burkholderiales</taxon>
        <taxon>Burkholderiaceae</taxon>
        <taxon>Paraburkholderia</taxon>
    </lineage>
</organism>
<dbReference type="AlphaFoldDB" id="A0A1H7EGQ9"/>
<dbReference type="STRING" id="667676.SAMN05192539_104914"/>
<protein>
    <submittedName>
        <fullName evidence="1">Uncharacterized protein</fullName>
    </submittedName>
</protein>
<name>A0A1H7EGQ9_9BURK</name>
<accession>A0A1H7EGQ9</accession>
<dbReference type="Proteomes" id="UP000198866">
    <property type="component" value="Unassembled WGS sequence"/>
</dbReference>
<dbReference type="EMBL" id="FNYE01000049">
    <property type="protein sequence ID" value="SEK10800.1"/>
    <property type="molecule type" value="Genomic_DNA"/>
</dbReference>
<sequence length="62" mass="6521">MRTGADVARNTSVADFSSLTIHMSLYTAYEEGHDSLTAAGLHGCAGTHHALDPGFSPSLDRC</sequence>
<evidence type="ECO:0000313" key="1">
    <source>
        <dbReference type="EMBL" id="SEK10800.1"/>
    </source>
</evidence>
<gene>
    <name evidence="1" type="ORF">SAMN05192539_104914</name>
</gene>